<comment type="caution">
    <text evidence="1">The sequence shown here is derived from an EMBL/GenBank/DDBJ whole genome shotgun (WGS) entry which is preliminary data.</text>
</comment>
<reference evidence="1" key="1">
    <citation type="journal article" date="2014" name="Front. Microbiol.">
        <title>High frequency of phylogenetically diverse reductive dehalogenase-homologous genes in deep subseafloor sedimentary metagenomes.</title>
        <authorList>
            <person name="Kawai M."/>
            <person name="Futagami T."/>
            <person name="Toyoda A."/>
            <person name="Takaki Y."/>
            <person name="Nishi S."/>
            <person name="Hori S."/>
            <person name="Arai W."/>
            <person name="Tsubouchi T."/>
            <person name="Morono Y."/>
            <person name="Uchiyama I."/>
            <person name="Ito T."/>
            <person name="Fujiyama A."/>
            <person name="Inagaki F."/>
            <person name="Takami H."/>
        </authorList>
    </citation>
    <scope>NUCLEOTIDE SEQUENCE</scope>
    <source>
        <strain evidence="1">Expedition CK06-06</strain>
    </source>
</reference>
<sequence>HSWETPGDSSQGVWFAPLKRAVLEDGHLRLGYWSGNGALKGSETGIDLTSHTRLCPGVDTGKWTVTANRLEADEPTRGGIALLEPIFDIRQGMVLEGTVEIHQPAKRWSGAGIYIELEQTGECREGMVIMAQTRGRTEAMTLKYRAAVLNDKDALIPVFRTEIGAEQGKKHRFRFLLRRTMTEFYLDDLLVQCYTLPGEPTGRIGIALESGRIVFENLRGWQMNI</sequence>
<dbReference type="AlphaFoldDB" id="X1LVB2"/>
<name>X1LVB2_9ZZZZ</name>
<organism evidence="1">
    <name type="scientific">marine sediment metagenome</name>
    <dbReference type="NCBI Taxonomy" id="412755"/>
    <lineage>
        <taxon>unclassified sequences</taxon>
        <taxon>metagenomes</taxon>
        <taxon>ecological metagenomes</taxon>
    </lineage>
</organism>
<accession>X1LVB2</accession>
<dbReference type="EMBL" id="BARV01014801">
    <property type="protein sequence ID" value="GAI23337.1"/>
    <property type="molecule type" value="Genomic_DNA"/>
</dbReference>
<evidence type="ECO:0000313" key="1">
    <source>
        <dbReference type="EMBL" id="GAI23337.1"/>
    </source>
</evidence>
<protein>
    <recommendedName>
        <fullName evidence="2">Glycosyl hydrolase family 32 C-terminal domain-containing protein</fullName>
    </recommendedName>
</protein>
<proteinExistence type="predicted"/>
<evidence type="ECO:0008006" key="2">
    <source>
        <dbReference type="Google" id="ProtNLM"/>
    </source>
</evidence>
<gene>
    <name evidence="1" type="ORF">S06H3_25685</name>
</gene>
<feature type="non-terminal residue" evidence="1">
    <location>
        <position position="1"/>
    </location>
</feature>